<dbReference type="AlphaFoldDB" id="A0A9P6E9M5"/>
<protein>
    <submittedName>
        <fullName evidence="3">IucC family-domain-containing protein</fullName>
    </submittedName>
</protein>
<dbReference type="InterPro" id="IPR022770">
    <property type="entry name" value="IucA/IucC-like_C"/>
</dbReference>
<proteinExistence type="predicted"/>
<evidence type="ECO:0000313" key="3">
    <source>
        <dbReference type="EMBL" id="KAF9524859.1"/>
    </source>
</evidence>
<dbReference type="Proteomes" id="UP000807306">
    <property type="component" value="Unassembled WGS sequence"/>
</dbReference>
<evidence type="ECO:0000259" key="1">
    <source>
        <dbReference type="Pfam" id="PF04183"/>
    </source>
</evidence>
<evidence type="ECO:0000259" key="2">
    <source>
        <dbReference type="Pfam" id="PF06276"/>
    </source>
</evidence>
<sequence>MAFPVLWDLEPANRAKFATTARLLSCLVTETLAPAFYQPVKGEEGCAGFVLILTAIALEDKATLAAEDVLAMLPLHHAPVFKHNDQGLLGKAIGLLDPLDMIPIVFEYGQAAGLPRHDPLAVSLINTLNLRCGVKLDENLAYRSIDPLSIWRKFSSSYKLNTAIEEDIADELSSAVKWQAYSYQHPRPKPLFSSSSIDWEQSIVEGHATHPMHKLRRFLPPLPDYQPGEYDFLNPTLRFISVPREELKITNDFEQLLVPLIQRASEAAGKSLDVPEGHVTVPVHDIQVGHIRDKFANAVIYPEEFSLSLRAQQSLRSVTIPGGFNGLHLKLAIGVRLTSAVRGISPESAYLGPRFSSQVVPVLTMDRNVVTVARELASVGHSNPDGDIARHCAAIIRECHEDTSEERGERLIVCTALVENGHARNEGHLPAVIRVFDLNDQGKKVAWLQRQASSSFFLKAFLPSMIHNGVAFECHPQNCVARFDLHTKELKGFIIRDFGGLRVHPETLKATTGVDFDCMEGHSIIAQTLEDVYARMYHAIIHNHFQQLIRVLGLHYNGLGWNIVRQELKKNIPRDHALYNSWLSAESKTFPGKCFMRMRMASMYRHHLHSPFPNLIHYRGCDSDLERDGMRV</sequence>
<dbReference type="GO" id="GO:0019290">
    <property type="term" value="P:siderophore biosynthetic process"/>
    <property type="evidence" value="ECO:0007669"/>
    <property type="project" value="InterPro"/>
</dbReference>
<feature type="domain" description="Aerobactin siderophore biosynthesis IucA/IucC-like C-terminal" evidence="2">
    <location>
        <begin position="458"/>
        <end position="603"/>
    </location>
</feature>
<dbReference type="PANTHER" id="PTHR34384">
    <property type="entry name" value="L-2,3-DIAMINOPROPANOATE--CITRATE LIGASE"/>
    <property type="match status" value="1"/>
</dbReference>
<name>A0A9P6E9M5_9AGAR</name>
<dbReference type="PANTHER" id="PTHR34384:SF5">
    <property type="entry name" value="L-2,3-DIAMINOPROPANOATE--CITRATE LIGASE"/>
    <property type="match status" value="1"/>
</dbReference>
<accession>A0A9P6E9M5</accession>
<dbReference type="InterPro" id="IPR007310">
    <property type="entry name" value="Aerobactin_biosyn_IucA/IucC_N"/>
</dbReference>
<dbReference type="OrthoDB" id="2117718at2759"/>
<reference evidence="3" key="1">
    <citation type="submission" date="2020-11" db="EMBL/GenBank/DDBJ databases">
        <authorList>
            <consortium name="DOE Joint Genome Institute"/>
            <person name="Ahrendt S."/>
            <person name="Riley R."/>
            <person name="Andreopoulos W."/>
            <person name="Labutti K."/>
            <person name="Pangilinan J."/>
            <person name="Ruiz-Duenas F.J."/>
            <person name="Barrasa J.M."/>
            <person name="Sanchez-Garcia M."/>
            <person name="Camarero S."/>
            <person name="Miyauchi S."/>
            <person name="Serrano A."/>
            <person name="Linde D."/>
            <person name="Babiker R."/>
            <person name="Drula E."/>
            <person name="Ayuso-Fernandez I."/>
            <person name="Pacheco R."/>
            <person name="Padilla G."/>
            <person name="Ferreira P."/>
            <person name="Barriuso J."/>
            <person name="Kellner H."/>
            <person name="Castanera R."/>
            <person name="Alfaro M."/>
            <person name="Ramirez L."/>
            <person name="Pisabarro A.G."/>
            <person name="Kuo A."/>
            <person name="Tritt A."/>
            <person name="Lipzen A."/>
            <person name="He G."/>
            <person name="Yan M."/>
            <person name="Ng V."/>
            <person name="Cullen D."/>
            <person name="Martin F."/>
            <person name="Rosso M.-N."/>
            <person name="Henrissat B."/>
            <person name="Hibbett D."/>
            <person name="Martinez A.T."/>
            <person name="Grigoriev I.V."/>
        </authorList>
    </citation>
    <scope>NUCLEOTIDE SEQUENCE</scope>
    <source>
        <strain evidence="3">CBS 506.95</strain>
    </source>
</reference>
<keyword evidence="4" id="KW-1185">Reference proteome</keyword>
<organism evidence="3 4">
    <name type="scientific">Crepidotus variabilis</name>
    <dbReference type="NCBI Taxonomy" id="179855"/>
    <lineage>
        <taxon>Eukaryota</taxon>
        <taxon>Fungi</taxon>
        <taxon>Dikarya</taxon>
        <taxon>Basidiomycota</taxon>
        <taxon>Agaricomycotina</taxon>
        <taxon>Agaricomycetes</taxon>
        <taxon>Agaricomycetidae</taxon>
        <taxon>Agaricales</taxon>
        <taxon>Agaricineae</taxon>
        <taxon>Crepidotaceae</taxon>
        <taxon>Crepidotus</taxon>
    </lineage>
</organism>
<evidence type="ECO:0000313" key="4">
    <source>
        <dbReference type="Proteomes" id="UP000807306"/>
    </source>
</evidence>
<dbReference type="Pfam" id="PF06276">
    <property type="entry name" value="FhuF"/>
    <property type="match status" value="1"/>
</dbReference>
<feature type="domain" description="Aerobactin siderophore biosynthesis IucA/IucC N-terminal" evidence="1">
    <location>
        <begin position="197"/>
        <end position="418"/>
    </location>
</feature>
<dbReference type="EMBL" id="MU157892">
    <property type="protein sequence ID" value="KAF9524859.1"/>
    <property type="molecule type" value="Genomic_DNA"/>
</dbReference>
<dbReference type="GO" id="GO:0016881">
    <property type="term" value="F:acid-amino acid ligase activity"/>
    <property type="evidence" value="ECO:0007669"/>
    <property type="project" value="UniProtKB-ARBA"/>
</dbReference>
<gene>
    <name evidence="3" type="ORF">CPB83DRAFT_945469</name>
</gene>
<dbReference type="Gene3D" id="1.10.510.40">
    <property type="match status" value="1"/>
</dbReference>
<comment type="caution">
    <text evidence="3">The sequence shown here is derived from an EMBL/GenBank/DDBJ whole genome shotgun (WGS) entry which is preliminary data.</text>
</comment>
<dbReference type="Pfam" id="PF04183">
    <property type="entry name" value="IucA_IucC"/>
    <property type="match status" value="1"/>
</dbReference>
<dbReference type="InterPro" id="IPR037455">
    <property type="entry name" value="LucA/IucC-like"/>
</dbReference>